<sequence>MTEPVSTLKTIVGTFTAAVVAPATADALREAERVILGVPQSVLLVAMAGALIGVLLLPEKDAERVAADASRRRGHRLLQTAARWAALAVAVVAYAIVAAWVIAVAASIWPALAGAPQLPLAGLSGVLIRRLLPGYVRMVERATGAIGGDKP</sequence>
<evidence type="ECO:0008006" key="6">
    <source>
        <dbReference type="Google" id="ProtNLM"/>
    </source>
</evidence>
<evidence type="ECO:0000313" key="2">
    <source>
        <dbReference type="EMBL" id="OBU64372.1"/>
    </source>
</evidence>
<gene>
    <name evidence="3" type="ORF">A7X83_16470</name>
    <name evidence="2" type="ORF">A9K58_17425</name>
</gene>
<comment type="caution">
    <text evidence="2">The sequence shown here is derived from an EMBL/GenBank/DDBJ whole genome shotgun (WGS) entry which is preliminary data.</text>
</comment>
<evidence type="ECO:0000313" key="3">
    <source>
        <dbReference type="EMBL" id="PZS87763.1"/>
    </source>
</evidence>
<dbReference type="EMBL" id="LXXM01000224">
    <property type="protein sequence ID" value="PZS87763.1"/>
    <property type="molecule type" value="Genomic_DNA"/>
</dbReference>
<dbReference type="RefSeq" id="WP_031270409.1">
    <property type="nucleotide sequence ID" value="NZ_CP102942.1"/>
</dbReference>
<dbReference type="EMBL" id="LYVJ01000015">
    <property type="protein sequence ID" value="OBU64372.1"/>
    <property type="molecule type" value="Genomic_DNA"/>
</dbReference>
<keyword evidence="1" id="KW-0472">Membrane</keyword>
<evidence type="ECO:0000256" key="1">
    <source>
        <dbReference type="SAM" id="Phobius"/>
    </source>
</evidence>
<protein>
    <recommendedName>
        <fullName evidence="6">Transmembrane protein</fullName>
    </recommendedName>
</protein>
<reference evidence="2 4" key="1">
    <citation type="submission" date="2016-05" db="EMBL/GenBank/DDBJ databases">
        <title>Draft Genome Sequences of Stenotrophomonas maltophilia Strains Sm32COP, Sm41DVV, Sm46PAILV, SmF3, SmF22, SmSOFb1 and SmCVFa1, Isolated from Different Manures, in France.</title>
        <authorList>
            <person name="Nazaret S."/>
            <person name="Bodilis J."/>
        </authorList>
    </citation>
    <scope>NUCLEOTIDE SEQUENCE [LARGE SCALE GENOMIC DNA]</scope>
    <source>
        <strain evidence="2 4">Sm46PAILV</strain>
    </source>
</reference>
<dbReference type="OrthoDB" id="6054284at2"/>
<keyword evidence="1" id="KW-0812">Transmembrane</keyword>
<dbReference type="AlphaFoldDB" id="A0A0M1E1K7"/>
<evidence type="ECO:0000313" key="5">
    <source>
        <dbReference type="Proteomes" id="UP000249614"/>
    </source>
</evidence>
<proteinExistence type="predicted"/>
<evidence type="ECO:0000313" key="4">
    <source>
        <dbReference type="Proteomes" id="UP000092256"/>
    </source>
</evidence>
<dbReference type="PATRIC" id="fig|40324.133.peg.2666"/>
<organism evidence="2 4">
    <name type="scientific">Stenotrophomonas maltophilia</name>
    <name type="common">Pseudomonas maltophilia</name>
    <name type="synonym">Xanthomonas maltophilia</name>
    <dbReference type="NCBI Taxonomy" id="40324"/>
    <lineage>
        <taxon>Bacteria</taxon>
        <taxon>Pseudomonadati</taxon>
        <taxon>Pseudomonadota</taxon>
        <taxon>Gammaproteobacteria</taxon>
        <taxon>Lysobacterales</taxon>
        <taxon>Lysobacteraceae</taxon>
        <taxon>Stenotrophomonas</taxon>
        <taxon>Stenotrophomonas maltophilia group</taxon>
    </lineage>
</organism>
<name>A0A0M1E1K7_STEMA</name>
<accession>A0A0M1E1K7</accession>
<dbReference type="Proteomes" id="UP000092256">
    <property type="component" value="Unassembled WGS sequence"/>
</dbReference>
<feature type="transmembrane region" description="Helical" evidence="1">
    <location>
        <begin position="35"/>
        <end position="57"/>
    </location>
</feature>
<dbReference type="Proteomes" id="UP000249614">
    <property type="component" value="Unassembled WGS sequence"/>
</dbReference>
<reference evidence="3 5" key="2">
    <citation type="submission" date="2016-05" db="EMBL/GenBank/DDBJ databases">
        <authorList>
            <person name="Lavstsen T."/>
            <person name="Jespersen J.S."/>
        </authorList>
    </citation>
    <scope>NUCLEOTIDE SEQUENCE [LARGE SCALE GENOMIC DNA]</scope>
    <source>
        <strain evidence="3 5">SM-5815</strain>
    </source>
</reference>
<feature type="transmembrane region" description="Helical" evidence="1">
    <location>
        <begin position="108"/>
        <end position="128"/>
    </location>
</feature>
<feature type="transmembrane region" description="Helical" evidence="1">
    <location>
        <begin position="81"/>
        <end position="102"/>
    </location>
</feature>
<keyword evidence="1" id="KW-1133">Transmembrane helix</keyword>